<proteinExistence type="evidence at transcript level"/>
<keyword evidence="2" id="KW-0378">Hydrolase</keyword>
<feature type="short sequence motif" description="Histidine triad motif" evidence="7">
    <location>
        <begin position="147"/>
        <end position="151"/>
    </location>
</feature>
<accession>A0A023G715</accession>
<evidence type="ECO:0000256" key="1">
    <source>
        <dbReference type="ARBA" id="ARBA00022741"/>
    </source>
</evidence>
<evidence type="ECO:0000256" key="3">
    <source>
        <dbReference type="ARBA" id="ARBA00024472"/>
    </source>
</evidence>
<comment type="similarity">
    <text evidence="4">Belongs to the HINT family.</text>
</comment>
<sequence>LIPVQNPGDFAIELGSIYAVTSVGVGEPPAASKDGCCSRETSEGATTEAQMESCIFCKIVAGKDPKTTLLYQDEGYVVFQDIHPASTHHYLIVPKKHLKDVKSLTYNDIPIVNRLVEIGKQVLEQRGGSLDTSRFGFHWPPFTSISHLHLHVIAPAADMSTIGRFIFMPGSPWFSLVDDTIAYLERSRPVTPAS</sequence>
<name>A0A023G715_AMBTT</name>
<organism evidence="9">
    <name type="scientific">Amblyomma triste</name>
    <name type="common">Neotropical tick</name>
    <dbReference type="NCBI Taxonomy" id="251400"/>
    <lineage>
        <taxon>Eukaryota</taxon>
        <taxon>Metazoa</taxon>
        <taxon>Ecdysozoa</taxon>
        <taxon>Arthropoda</taxon>
        <taxon>Chelicerata</taxon>
        <taxon>Arachnida</taxon>
        <taxon>Acari</taxon>
        <taxon>Parasitiformes</taxon>
        <taxon>Ixodida</taxon>
        <taxon>Ixodoidea</taxon>
        <taxon>Ixodidae</taxon>
        <taxon>Amblyomminae</taxon>
        <taxon>Amblyomma</taxon>
    </lineage>
</organism>
<dbReference type="AlphaFoldDB" id="A0A023G715"/>
<evidence type="ECO:0000256" key="7">
    <source>
        <dbReference type="PROSITE-ProRule" id="PRU00464"/>
    </source>
</evidence>
<evidence type="ECO:0000256" key="5">
    <source>
        <dbReference type="ARBA" id="ARBA00039802"/>
    </source>
</evidence>
<comment type="catalytic activity">
    <reaction evidence="3">
        <text>adenosine 5'-phosphoramidate + H2O = NH4(+) + AMP</text>
        <dbReference type="Rhea" id="RHEA:67916"/>
        <dbReference type="ChEBI" id="CHEBI:15377"/>
        <dbReference type="ChEBI" id="CHEBI:28938"/>
        <dbReference type="ChEBI" id="CHEBI:57890"/>
        <dbReference type="ChEBI" id="CHEBI:456215"/>
    </reaction>
</comment>
<reference evidence="9" key="1">
    <citation type="submission" date="2014-03" db="EMBL/GenBank/DDBJ databases">
        <title>The sialotranscriptome of Amblyomma triste, Amblyomma parvum and Amblyomma cajennense ticks, uncovered by 454-based RNA-seq.</title>
        <authorList>
            <person name="Garcia G.R."/>
            <person name="Gardinassi L.G."/>
            <person name="Ribeiro J.M."/>
            <person name="Anatriello E."/>
            <person name="Ferreira B.R."/>
            <person name="Moreira H.N."/>
            <person name="Mafra C."/>
            <person name="Olegario M.M."/>
            <person name="Szabo P.J."/>
            <person name="Miranda-Santos I.K."/>
            <person name="Maruyama S.R."/>
        </authorList>
    </citation>
    <scope>NUCLEOTIDE SEQUENCE</scope>
    <source>
        <strain evidence="9">Mato Grasso do Sul</strain>
        <tissue evidence="9">Salivary glands</tissue>
    </source>
</reference>
<dbReference type="PANTHER" id="PTHR12486">
    <property type="entry name" value="APRATAXIN-RELATED"/>
    <property type="match status" value="1"/>
</dbReference>
<dbReference type="PROSITE" id="PS51084">
    <property type="entry name" value="HIT_2"/>
    <property type="match status" value="1"/>
</dbReference>
<evidence type="ECO:0000256" key="6">
    <source>
        <dbReference type="ARBA" id="ARBA00042361"/>
    </source>
</evidence>
<dbReference type="EMBL" id="GBBM01006780">
    <property type="protein sequence ID" value="JAC28638.1"/>
    <property type="molecule type" value="mRNA"/>
</dbReference>
<dbReference type="PANTHER" id="PTHR12486:SF5">
    <property type="entry name" value="ADENOSINE 5'-MONOPHOSPHORAMIDASE HINT3"/>
    <property type="match status" value="1"/>
</dbReference>
<evidence type="ECO:0000259" key="8">
    <source>
        <dbReference type="PROSITE" id="PS51084"/>
    </source>
</evidence>
<feature type="non-terminal residue" evidence="9">
    <location>
        <position position="1"/>
    </location>
</feature>
<evidence type="ECO:0000313" key="9">
    <source>
        <dbReference type="EMBL" id="JAC28638.1"/>
    </source>
</evidence>
<dbReference type="GO" id="GO:0000166">
    <property type="term" value="F:nucleotide binding"/>
    <property type="evidence" value="ECO:0007669"/>
    <property type="project" value="UniProtKB-KW"/>
</dbReference>
<dbReference type="SUPFAM" id="SSF54197">
    <property type="entry name" value="HIT-like"/>
    <property type="match status" value="1"/>
</dbReference>
<dbReference type="InterPro" id="IPR036265">
    <property type="entry name" value="HIT-like_sf"/>
</dbReference>
<dbReference type="InterPro" id="IPR011146">
    <property type="entry name" value="HIT-like"/>
</dbReference>
<keyword evidence="1" id="KW-0547">Nucleotide-binding</keyword>
<dbReference type="Gene3D" id="3.30.428.10">
    <property type="entry name" value="HIT-like"/>
    <property type="match status" value="1"/>
</dbReference>
<feature type="domain" description="HIT" evidence="8">
    <location>
        <begin position="55"/>
        <end position="162"/>
    </location>
</feature>
<dbReference type="Pfam" id="PF11969">
    <property type="entry name" value="DcpS_C"/>
    <property type="match status" value="1"/>
</dbReference>
<dbReference type="GO" id="GO:0016787">
    <property type="term" value="F:hydrolase activity"/>
    <property type="evidence" value="ECO:0007669"/>
    <property type="project" value="UniProtKB-KW"/>
</dbReference>
<protein>
    <recommendedName>
        <fullName evidence="5">Adenosine 5'-monophosphoramidase HINT3</fullName>
    </recommendedName>
    <alternativeName>
        <fullName evidence="6">Histidine triad nucleotide-binding protein 3</fullName>
    </alternativeName>
</protein>
<evidence type="ECO:0000256" key="4">
    <source>
        <dbReference type="ARBA" id="ARBA00025764"/>
    </source>
</evidence>
<evidence type="ECO:0000256" key="2">
    <source>
        <dbReference type="ARBA" id="ARBA00022801"/>
    </source>
</evidence>